<feature type="transmembrane region" description="Helical" evidence="1">
    <location>
        <begin position="236"/>
        <end position="256"/>
    </location>
</feature>
<sequence>MYSYWKLHKYPIIIALGCVFFYYTFAYHLIREDFVKLLSLYSVLFFFYYKLIQFEKWNFKFLLVTGILFRLIFLFSDPNLSQDFYRFIWDGELIKNGINPYLYTPNTLIEQSDLAVANPQQLYEGMGSLSARHFSNYPPLNQLIFTISTFIGGGTILGSLVVMRLVIILADIGILIFGRKLLLHLGRSNHLAFWYFLNPLVIIELSGNLHFEGVMLFFFVWAMYLISVQKWKLAAPVYALSILVKLVPILFLPLFLKHLGLKKSTLFYSLVGFTCIIFLLPFYSSEFITNYAQTVGLWFSNFEFNASVYNLVKKVGVVYFEAKPWELVKAYGSLVPKLVISIALLLTFLRKNQDLKKLLGSMLLLLSSYYFLSSTVHPWYIVFLLVLAIFSDYRFAMVWSATVVLSYFTYANPDFKENLWLITLEYCLVFGYFIYEIFKNHNIKARFSKKINLG</sequence>
<keyword evidence="1" id="KW-0812">Transmembrane</keyword>
<name>A0ABW5MTF0_9FLAO</name>
<accession>A0ABW5MTF0</accession>
<organism evidence="2 3">
    <name type="scientific">Croceitalea marina</name>
    <dbReference type="NCBI Taxonomy" id="1775166"/>
    <lineage>
        <taxon>Bacteria</taxon>
        <taxon>Pseudomonadati</taxon>
        <taxon>Bacteroidota</taxon>
        <taxon>Flavobacteriia</taxon>
        <taxon>Flavobacteriales</taxon>
        <taxon>Flavobacteriaceae</taxon>
        <taxon>Croceitalea</taxon>
    </lineage>
</organism>
<feature type="transmembrane region" description="Helical" evidence="1">
    <location>
        <begin position="143"/>
        <end position="170"/>
    </location>
</feature>
<feature type="transmembrane region" description="Helical" evidence="1">
    <location>
        <begin position="12"/>
        <end position="30"/>
    </location>
</feature>
<comment type="caution">
    <text evidence="2">The sequence shown here is derived from an EMBL/GenBank/DDBJ whole genome shotgun (WGS) entry which is preliminary data.</text>
</comment>
<protein>
    <submittedName>
        <fullName evidence="2">Mannosyltransferase</fullName>
    </submittedName>
</protein>
<keyword evidence="3" id="KW-1185">Reference proteome</keyword>
<keyword evidence="1" id="KW-1133">Transmembrane helix</keyword>
<evidence type="ECO:0000256" key="1">
    <source>
        <dbReference type="SAM" id="Phobius"/>
    </source>
</evidence>
<dbReference type="GO" id="GO:0016757">
    <property type="term" value="F:glycosyltransferase activity"/>
    <property type="evidence" value="ECO:0007669"/>
    <property type="project" value="UniProtKB-KW"/>
</dbReference>
<feature type="transmembrane region" description="Helical" evidence="1">
    <location>
        <begin position="191"/>
        <end position="224"/>
    </location>
</feature>
<keyword evidence="1" id="KW-0472">Membrane</keyword>
<feature type="transmembrane region" description="Helical" evidence="1">
    <location>
        <begin position="265"/>
        <end position="283"/>
    </location>
</feature>
<proteinExistence type="predicted"/>
<gene>
    <name evidence="2" type="ORF">ACFSQJ_05625</name>
</gene>
<dbReference type="Proteomes" id="UP001597526">
    <property type="component" value="Unassembled WGS sequence"/>
</dbReference>
<dbReference type="RefSeq" id="WP_377765974.1">
    <property type="nucleotide sequence ID" value="NZ_JBHULB010000007.1"/>
</dbReference>
<feature type="transmembrane region" description="Helical" evidence="1">
    <location>
        <begin position="36"/>
        <end position="52"/>
    </location>
</feature>
<keyword evidence="2" id="KW-0808">Transferase</keyword>
<dbReference type="EMBL" id="JBHULB010000007">
    <property type="protein sequence ID" value="MFD2586397.1"/>
    <property type="molecule type" value="Genomic_DNA"/>
</dbReference>
<feature type="transmembrane region" description="Helical" evidence="1">
    <location>
        <begin position="419"/>
        <end position="438"/>
    </location>
</feature>
<dbReference type="Pfam" id="PF26314">
    <property type="entry name" value="MptA_B_family"/>
    <property type="match status" value="1"/>
</dbReference>
<feature type="transmembrane region" description="Helical" evidence="1">
    <location>
        <begin position="330"/>
        <end position="349"/>
    </location>
</feature>
<evidence type="ECO:0000313" key="3">
    <source>
        <dbReference type="Proteomes" id="UP001597526"/>
    </source>
</evidence>
<keyword evidence="2" id="KW-0328">Glycosyltransferase</keyword>
<feature type="transmembrane region" description="Helical" evidence="1">
    <location>
        <begin position="59"/>
        <end position="76"/>
    </location>
</feature>
<reference evidence="3" key="1">
    <citation type="journal article" date="2019" name="Int. J. Syst. Evol. Microbiol.">
        <title>The Global Catalogue of Microorganisms (GCM) 10K type strain sequencing project: providing services to taxonomists for standard genome sequencing and annotation.</title>
        <authorList>
            <consortium name="The Broad Institute Genomics Platform"/>
            <consortium name="The Broad Institute Genome Sequencing Center for Infectious Disease"/>
            <person name="Wu L."/>
            <person name="Ma J."/>
        </authorList>
    </citation>
    <scope>NUCLEOTIDE SEQUENCE [LARGE SCALE GENOMIC DNA]</scope>
    <source>
        <strain evidence="3">KCTC 52368</strain>
    </source>
</reference>
<feature type="transmembrane region" description="Helical" evidence="1">
    <location>
        <begin position="369"/>
        <end position="390"/>
    </location>
</feature>
<evidence type="ECO:0000313" key="2">
    <source>
        <dbReference type="EMBL" id="MFD2586397.1"/>
    </source>
</evidence>